<dbReference type="InterPro" id="IPR029058">
    <property type="entry name" value="AB_hydrolase_fold"/>
</dbReference>
<evidence type="ECO:0000256" key="1">
    <source>
        <dbReference type="ARBA" id="ARBA00022801"/>
    </source>
</evidence>
<dbReference type="Pfam" id="PF07859">
    <property type="entry name" value="Abhydrolase_3"/>
    <property type="match status" value="1"/>
</dbReference>
<dbReference type="EMBL" id="FNGF01000002">
    <property type="protein sequence ID" value="SDK86858.1"/>
    <property type="molecule type" value="Genomic_DNA"/>
</dbReference>
<protein>
    <submittedName>
        <fullName evidence="3">Acetyl esterase/lipase</fullName>
    </submittedName>
</protein>
<dbReference type="GO" id="GO:0016787">
    <property type="term" value="F:hydrolase activity"/>
    <property type="evidence" value="ECO:0007669"/>
    <property type="project" value="UniProtKB-KW"/>
</dbReference>
<dbReference type="RefSeq" id="WP_218126337.1">
    <property type="nucleotide sequence ID" value="NZ_FNGF01000002.1"/>
</dbReference>
<accession>A0A1G9FEP9</accession>
<sequence length="311" mass="33381">MPVHEYFTAMFRGADEARAGGGTEAEQEARVARFMDQYRRLDEGWDAAGVAIEDGAVPGPHGPVPIRTYRPDGDLAGAILWAHGGGFKFGDLDMPEGHIVAIELARRARAFVVSVDYRLADGERILYPVPIDDVHAAWTWLAGRGEFAAAPLGIGGASAGGALALSAALRARDIGPRPADALLLAYPFTHYPNPPLDWSLYPEMAEVPTRFDHLGVETMVRNYVGRIGDVPADALPGSARLDGLPPTRVMASEYDDLRSSAELLVRQLADAGVPVDYHLAPGMTHGHLNHPPRLPEIDASITFLAEGLGAR</sequence>
<dbReference type="PANTHER" id="PTHR48081">
    <property type="entry name" value="AB HYDROLASE SUPERFAMILY PROTEIN C4A8.06C"/>
    <property type="match status" value="1"/>
</dbReference>
<dbReference type="PANTHER" id="PTHR48081:SF8">
    <property type="entry name" value="ALPHA_BETA HYDROLASE FOLD-3 DOMAIN-CONTAINING PROTEIN-RELATED"/>
    <property type="match status" value="1"/>
</dbReference>
<dbReference type="InterPro" id="IPR013094">
    <property type="entry name" value="AB_hydrolase_3"/>
</dbReference>
<dbReference type="STRING" id="380244.SAMN05216298_1742"/>
<name>A0A1G9FEP9_9ACTN</name>
<feature type="domain" description="Alpha/beta hydrolase fold-3" evidence="2">
    <location>
        <begin position="79"/>
        <end position="287"/>
    </location>
</feature>
<keyword evidence="1" id="KW-0378">Hydrolase</keyword>
<proteinExistence type="predicted"/>
<dbReference type="SUPFAM" id="SSF53474">
    <property type="entry name" value="alpha/beta-Hydrolases"/>
    <property type="match status" value="1"/>
</dbReference>
<organism evidence="3 4">
    <name type="scientific">Glycomyces sambucus</name>
    <dbReference type="NCBI Taxonomy" id="380244"/>
    <lineage>
        <taxon>Bacteria</taxon>
        <taxon>Bacillati</taxon>
        <taxon>Actinomycetota</taxon>
        <taxon>Actinomycetes</taxon>
        <taxon>Glycomycetales</taxon>
        <taxon>Glycomycetaceae</taxon>
        <taxon>Glycomyces</taxon>
    </lineage>
</organism>
<keyword evidence="4" id="KW-1185">Reference proteome</keyword>
<dbReference type="InterPro" id="IPR050300">
    <property type="entry name" value="GDXG_lipolytic_enzyme"/>
</dbReference>
<dbReference type="Proteomes" id="UP000198662">
    <property type="component" value="Unassembled WGS sequence"/>
</dbReference>
<evidence type="ECO:0000313" key="4">
    <source>
        <dbReference type="Proteomes" id="UP000198662"/>
    </source>
</evidence>
<evidence type="ECO:0000313" key="3">
    <source>
        <dbReference type="EMBL" id="SDK86858.1"/>
    </source>
</evidence>
<gene>
    <name evidence="3" type="ORF">SAMN05216298_1742</name>
</gene>
<dbReference type="AlphaFoldDB" id="A0A1G9FEP9"/>
<dbReference type="Gene3D" id="3.40.50.1820">
    <property type="entry name" value="alpha/beta hydrolase"/>
    <property type="match status" value="1"/>
</dbReference>
<reference evidence="4" key="1">
    <citation type="submission" date="2016-10" db="EMBL/GenBank/DDBJ databases">
        <authorList>
            <person name="Varghese N."/>
            <person name="Submissions S."/>
        </authorList>
    </citation>
    <scope>NUCLEOTIDE SEQUENCE [LARGE SCALE GENOMIC DNA]</scope>
    <source>
        <strain evidence="4">CGMCC 4.3147</strain>
    </source>
</reference>
<evidence type="ECO:0000259" key="2">
    <source>
        <dbReference type="Pfam" id="PF07859"/>
    </source>
</evidence>